<evidence type="ECO:0000256" key="1">
    <source>
        <dbReference type="SAM" id="SignalP"/>
    </source>
</evidence>
<keyword evidence="3" id="KW-1185">Reference proteome</keyword>
<evidence type="ECO:0000313" key="2">
    <source>
        <dbReference type="EMBL" id="RUM97424.1"/>
    </source>
</evidence>
<organism evidence="2 3">
    <name type="scientific">Borborobacter arsenicus</name>
    <dbReference type="NCBI Taxonomy" id="1851146"/>
    <lineage>
        <taxon>Bacteria</taxon>
        <taxon>Pseudomonadati</taxon>
        <taxon>Pseudomonadota</taxon>
        <taxon>Alphaproteobacteria</taxon>
        <taxon>Hyphomicrobiales</taxon>
        <taxon>Phyllobacteriaceae</taxon>
        <taxon>Borborobacter</taxon>
    </lineage>
</organism>
<dbReference type="EMBL" id="RKST01000011">
    <property type="protein sequence ID" value="RUM97424.1"/>
    <property type="molecule type" value="Genomic_DNA"/>
</dbReference>
<accession>A0A432V5I7</accession>
<evidence type="ECO:0000313" key="3">
    <source>
        <dbReference type="Proteomes" id="UP000281647"/>
    </source>
</evidence>
<comment type="caution">
    <text evidence="2">The sequence shown here is derived from an EMBL/GenBank/DDBJ whole genome shotgun (WGS) entry which is preliminary data.</text>
</comment>
<feature type="chain" id="PRO_5019270322" description="Alkaline proteinase inhibitor/ Outer membrane lipoprotein Omp19 domain-containing protein" evidence="1">
    <location>
        <begin position="21"/>
        <end position="136"/>
    </location>
</feature>
<name>A0A432V5I7_9HYPH</name>
<protein>
    <recommendedName>
        <fullName evidence="4">Alkaline proteinase inhibitor/ Outer membrane lipoprotein Omp19 domain-containing protein</fullName>
    </recommendedName>
</protein>
<keyword evidence="1" id="KW-0732">Signal</keyword>
<reference evidence="2 3" key="1">
    <citation type="submission" date="2018-11" db="EMBL/GenBank/DDBJ databases">
        <title>Pseudaminobacter arsenicus sp. nov., an arsenic-resistant bacterium isolated from arsenic-rich aquifers.</title>
        <authorList>
            <person name="Mu Y."/>
        </authorList>
    </citation>
    <scope>NUCLEOTIDE SEQUENCE [LARGE SCALE GENOMIC DNA]</scope>
    <source>
        <strain evidence="2 3">CB3</strain>
    </source>
</reference>
<dbReference type="RefSeq" id="WP_128627016.1">
    <property type="nucleotide sequence ID" value="NZ_RKST01000011.1"/>
</dbReference>
<gene>
    <name evidence="2" type="ORF">EET67_12235</name>
</gene>
<dbReference type="AlphaFoldDB" id="A0A432V5I7"/>
<sequence length="136" mass="14204">MRLSRTVMLAAALVAGAWLLSEGNGDQTADALVVATAGQGAWDETFRLTANGDEASCAVTRHGSVSDGRSELVLEPHCMDILPAMAQAKFWQEEADGSVIFTENGVDPIVTFAVGDGVAFESIQPQAPLISLAAVE</sequence>
<dbReference type="OrthoDB" id="8083053at2"/>
<dbReference type="Proteomes" id="UP000281647">
    <property type="component" value="Unassembled WGS sequence"/>
</dbReference>
<evidence type="ECO:0008006" key="4">
    <source>
        <dbReference type="Google" id="ProtNLM"/>
    </source>
</evidence>
<feature type="signal peptide" evidence="1">
    <location>
        <begin position="1"/>
        <end position="20"/>
    </location>
</feature>
<proteinExistence type="predicted"/>